<evidence type="ECO:0000256" key="8">
    <source>
        <dbReference type="RuleBase" id="RU003953"/>
    </source>
</evidence>
<keyword evidence="2 8" id="KW-0808">Transferase</keyword>
<keyword evidence="7" id="KW-0460">Magnesium</keyword>
<dbReference type="InterPro" id="IPR002646">
    <property type="entry name" value="PolA_pol_head_dom"/>
</dbReference>
<protein>
    <submittedName>
        <fullName evidence="11">CCA-adding enzyme (TRNA adenylyl-/cytidylyl-transferase) (TRNA CCA-pyrophosphorylase)</fullName>
    </submittedName>
</protein>
<evidence type="ECO:0000256" key="4">
    <source>
        <dbReference type="ARBA" id="ARBA00022695"/>
    </source>
</evidence>
<feature type="domain" description="tRNA nucleotidyltransferase/poly(A) polymerase RNA and SrmB- binding" evidence="10">
    <location>
        <begin position="175"/>
        <end position="230"/>
    </location>
</feature>
<dbReference type="RefSeq" id="WP_050337306.1">
    <property type="nucleotide sequence ID" value="NZ_JPSQ01000052.1"/>
</dbReference>
<dbReference type="GO" id="GO:0000166">
    <property type="term" value="F:nucleotide binding"/>
    <property type="evidence" value="ECO:0007669"/>
    <property type="project" value="UniProtKB-KW"/>
</dbReference>
<gene>
    <name evidence="11" type="primary">cca</name>
    <name evidence="11" type="ORF">AlmWB_02460</name>
</gene>
<dbReference type="InterPro" id="IPR032828">
    <property type="entry name" value="PolyA_RNA-bd"/>
</dbReference>
<dbReference type="GO" id="GO:0000049">
    <property type="term" value="F:tRNA binding"/>
    <property type="evidence" value="ECO:0007669"/>
    <property type="project" value="TreeGrafter"/>
</dbReference>
<comment type="similarity">
    <text evidence="8">Belongs to the tRNA nucleotidyltransferase/poly(A) polymerase family.</text>
</comment>
<evidence type="ECO:0000256" key="7">
    <source>
        <dbReference type="ARBA" id="ARBA00022842"/>
    </source>
</evidence>
<keyword evidence="8" id="KW-0694">RNA-binding</keyword>
<keyword evidence="5" id="KW-0479">Metal-binding</keyword>
<keyword evidence="4" id="KW-0548">Nucleotidyltransferase</keyword>
<evidence type="ECO:0000259" key="9">
    <source>
        <dbReference type="Pfam" id="PF01743"/>
    </source>
</evidence>
<proteinExistence type="inferred from homology"/>
<keyword evidence="12" id="KW-1185">Reference proteome</keyword>
<keyword evidence="6" id="KW-0547">Nucleotide-binding</keyword>
<evidence type="ECO:0000256" key="6">
    <source>
        <dbReference type="ARBA" id="ARBA00022741"/>
    </source>
</evidence>
<dbReference type="InterPro" id="IPR043519">
    <property type="entry name" value="NT_sf"/>
</dbReference>
<sequence length="291" mass="34716">MLYNHNQQLNKLKRAQQILTILKNQGFEAFIVGGAVRDFCLRLPFQDIDITTNANFQHIQQFFSLCSERNIYGSYRILFEEESFDIATYRKEGSYLDHRHPSSIEFTNDIKDDILRRDFTINALLMDEKKNIIDYVDGLNDLMHHRIKAIKNPNQKLKEDALRIMKLFYLQAKLNFNIETRTYQALILHISLLKKLKADKILQEILKILNQKYWKRVFISFQQTKALTFLNGFAKGILFVLEHEITHLEEKIFLGLSFILDQTLIKHFPFDKKRKKIMQHIAHQYFQKRVF</sequence>
<keyword evidence="3" id="KW-0819">tRNA processing</keyword>
<evidence type="ECO:0000256" key="3">
    <source>
        <dbReference type="ARBA" id="ARBA00022694"/>
    </source>
</evidence>
<evidence type="ECO:0000256" key="5">
    <source>
        <dbReference type="ARBA" id="ARBA00022723"/>
    </source>
</evidence>
<dbReference type="PATRIC" id="fig|198422.3.peg.235"/>
<organism evidence="11 12">
    <name type="scientific">Candidatus Phytoplasma phoenicium</name>
    <dbReference type="NCBI Taxonomy" id="198422"/>
    <lineage>
        <taxon>Bacteria</taxon>
        <taxon>Bacillati</taxon>
        <taxon>Mycoplasmatota</taxon>
        <taxon>Mollicutes</taxon>
        <taxon>Acholeplasmatales</taxon>
        <taxon>Acholeplasmataceae</taxon>
        <taxon>Candidatus Phytoplasma</taxon>
        <taxon>16SrIX (Pigeon pea witches'-broom group)</taxon>
    </lineage>
</organism>
<evidence type="ECO:0000256" key="2">
    <source>
        <dbReference type="ARBA" id="ARBA00022679"/>
    </source>
</evidence>
<dbReference type="EMBL" id="JPSQ01000052">
    <property type="protein sequence ID" value="KND62561.1"/>
    <property type="molecule type" value="Genomic_DNA"/>
</dbReference>
<dbReference type="Gene3D" id="3.30.460.10">
    <property type="entry name" value="Beta Polymerase, domain 2"/>
    <property type="match status" value="1"/>
</dbReference>
<dbReference type="Gene3D" id="1.10.3090.10">
    <property type="entry name" value="cca-adding enzyme, domain 2"/>
    <property type="match status" value="1"/>
</dbReference>
<dbReference type="PANTHER" id="PTHR46173">
    <property type="entry name" value="CCA TRNA NUCLEOTIDYLTRANSFERASE 1, MITOCHONDRIAL"/>
    <property type="match status" value="1"/>
</dbReference>
<dbReference type="InterPro" id="IPR050264">
    <property type="entry name" value="Bact_CCA-adding_enz_type3_sf"/>
</dbReference>
<evidence type="ECO:0000256" key="1">
    <source>
        <dbReference type="ARBA" id="ARBA00001946"/>
    </source>
</evidence>
<evidence type="ECO:0000313" key="12">
    <source>
        <dbReference type="Proteomes" id="UP000037086"/>
    </source>
</evidence>
<dbReference type="Pfam" id="PF12627">
    <property type="entry name" value="PolyA_pol_RNAbd"/>
    <property type="match status" value="1"/>
</dbReference>
<name>A0A0L0MJY6_9MOLU</name>
<evidence type="ECO:0000259" key="10">
    <source>
        <dbReference type="Pfam" id="PF12627"/>
    </source>
</evidence>
<dbReference type="OrthoDB" id="9805698at2"/>
<dbReference type="GO" id="GO:0008033">
    <property type="term" value="P:tRNA processing"/>
    <property type="evidence" value="ECO:0007669"/>
    <property type="project" value="UniProtKB-KW"/>
</dbReference>
<evidence type="ECO:0000313" key="11">
    <source>
        <dbReference type="EMBL" id="KND62561.1"/>
    </source>
</evidence>
<comment type="cofactor">
    <cofactor evidence="1">
        <name>Mg(2+)</name>
        <dbReference type="ChEBI" id="CHEBI:18420"/>
    </cofactor>
</comment>
<dbReference type="SUPFAM" id="SSF81301">
    <property type="entry name" value="Nucleotidyltransferase"/>
    <property type="match status" value="1"/>
</dbReference>
<reference evidence="11 12" key="1">
    <citation type="journal article" date="2015" name="BMC Microbiol.">
        <title>'Candidatus Phytoplasma phoenicium' associated with almond witches'-broom disease: from draft genome to genetic diversity among strain populations.</title>
        <authorList>
            <person name="Quaglino F."/>
            <person name="Kube M."/>
            <person name="Jawhari M."/>
            <person name="Abou-Jawdah Y."/>
            <person name="Siewert C."/>
            <person name="Choueiri E."/>
            <person name="Sobh H."/>
            <person name="Casati P."/>
            <person name="Tedeschi R."/>
            <person name="Molino Lova M."/>
            <person name="Alma A."/>
            <person name="Bianco P.A."/>
        </authorList>
    </citation>
    <scope>NUCLEOTIDE SEQUENCE [LARGE SCALE GENOMIC DNA]</scope>
    <source>
        <strain evidence="11 12">SA213</strain>
    </source>
</reference>
<dbReference type="CDD" id="cd05398">
    <property type="entry name" value="NT_ClassII-CCAase"/>
    <property type="match status" value="1"/>
</dbReference>
<dbReference type="GO" id="GO:0046872">
    <property type="term" value="F:metal ion binding"/>
    <property type="evidence" value="ECO:0007669"/>
    <property type="project" value="UniProtKB-KW"/>
</dbReference>
<comment type="caution">
    <text evidence="11">The sequence shown here is derived from an EMBL/GenBank/DDBJ whole genome shotgun (WGS) entry which is preliminary data.</text>
</comment>
<dbReference type="Pfam" id="PF01743">
    <property type="entry name" value="PolyA_pol"/>
    <property type="match status" value="1"/>
</dbReference>
<dbReference type="PANTHER" id="PTHR46173:SF1">
    <property type="entry name" value="CCA TRNA NUCLEOTIDYLTRANSFERASE 1, MITOCHONDRIAL"/>
    <property type="match status" value="1"/>
</dbReference>
<dbReference type="GO" id="GO:0016779">
    <property type="term" value="F:nucleotidyltransferase activity"/>
    <property type="evidence" value="ECO:0007669"/>
    <property type="project" value="UniProtKB-KW"/>
</dbReference>
<dbReference type="Proteomes" id="UP000037086">
    <property type="component" value="Unassembled WGS sequence"/>
</dbReference>
<dbReference type="AlphaFoldDB" id="A0A0L0MJY6"/>
<dbReference type="SUPFAM" id="SSF81891">
    <property type="entry name" value="Poly A polymerase C-terminal region-like"/>
    <property type="match status" value="1"/>
</dbReference>
<accession>A0A0L0MJY6</accession>
<feature type="domain" description="Poly A polymerase head" evidence="9">
    <location>
        <begin position="29"/>
        <end position="147"/>
    </location>
</feature>